<dbReference type="RefSeq" id="WP_081145597.1">
    <property type="nucleotide sequence ID" value="NZ_LVYD01000013.1"/>
</dbReference>
<reference evidence="3 4" key="1">
    <citation type="submission" date="2016-03" db="EMBL/GenBank/DDBJ databases">
        <title>Niastella vici sp. nov., isolated from farmland soil.</title>
        <authorList>
            <person name="Chen L."/>
            <person name="Wang D."/>
            <person name="Yang S."/>
            <person name="Wang G."/>
        </authorList>
    </citation>
    <scope>NUCLEOTIDE SEQUENCE [LARGE SCALE GENOMIC DNA]</scope>
    <source>
        <strain evidence="3 4">DJ57</strain>
    </source>
</reference>
<dbReference type="OrthoDB" id="6399635at2"/>
<dbReference type="InterPro" id="IPR036249">
    <property type="entry name" value="Thioredoxin-like_sf"/>
</dbReference>
<comment type="caution">
    <text evidence="3">The sequence shown here is derived from an EMBL/GenBank/DDBJ whole genome shotgun (WGS) entry which is preliminary data.</text>
</comment>
<dbReference type="InterPro" id="IPR013766">
    <property type="entry name" value="Thioredoxin_domain"/>
</dbReference>
<proteinExistence type="predicted"/>
<dbReference type="GO" id="GO:0016209">
    <property type="term" value="F:antioxidant activity"/>
    <property type="evidence" value="ECO:0007669"/>
    <property type="project" value="InterPro"/>
</dbReference>
<dbReference type="GO" id="GO:0016491">
    <property type="term" value="F:oxidoreductase activity"/>
    <property type="evidence" value="ECO:0007669"/>
    <property type="project" value="InterPro"/>
</dbReference>
<evidence type="ECO:0000256" key="1">
    <source>
        <dbReference type="SAM" id="SignalP"/>
    </source>
</evidence>
<dbReference type="PANTHER" id="PTHR42852:SF13">
    <property type="entry name" value="PROTEIN DIPZ"/>
    <property type="match status" value="1"/>
</dbReference>
<keyword evidence="1" id="KW-0732">Signal</keyword>
<dbReference type="Pfam" id="PF14289">
    <property type="entry name" value="DUF4369"/>
    <property type="match status" value="1"/>
</dbReference>
<dbReference type="InterPro" id="IPR033395">
    <property type="entry name" value="DUF5106"/>
</dbReference>
<dbReference type="PROSITE" id="PS51352">
    <property type="entry name" value="THIOREDOXIN_2"/>
    <property type="match status" value="1"/>
</dbReference>
<feature type="signal peptide" evidence="1">
    <location>
        <begin position="1"/>
        <end position="19"/>
    </location>
</feature>
<accession>A0A1V9G5K5</accession>
<dbReference type="SUPFAM" id="SSF52833">
    <property type="entry name" value="Thioredoxin-like"/>
    <property type="match status" value="1"/>
</dbReference>
<gene>
    <name evidence="3" type="ORF">A3860_14250</name>
</gene>
<dbReference type="InterPro" id="IPR000866">
    <property type="entry name" value="AhpC/TSA"/>
</dbReference>
<dbReference type="InterPro" id="IPR025380">
    <property type="entry name" value="DUF4369"/>
</dbReference>
<dbReference type="InterPro" id="IPR050553">
    <property type="entry name" value="Thioredoxin_ResA/DsbE_sf"/>
</dbReference>
<feature type="chain" id="PRO_5013365862" description="Thioredoxin domain-containing protein" evidence="1">
    <location>
        <begin position="20"/>
        <end position="480"/>
    </location>
</feature>
<keyword evidence="4" id="KW-1185">Reference proteome</keyword>
<name>A0A1V9G5K5_9BACT</name>
<evidence type="ECO:0000313" key="3">
    <source>
        <dbReference type="EMBL" id="OQP65756.1"/>
    </source>
</evidence>
<dbReference type="PANTHER" id="PTHR42852">
    <property type="entry name" value="THIOL:DISULFIDE INTERCHANGE PROTEIN DSBE"/>
    <property type="match status" value="1"/>
</dbReference>
<dbReference type="Pfam" id="PF17127">
    <property type="entry name" value="DUF5106"/>
    <property type="match status" value="1"/>
</dbReference>
<dbReference type="Proteomes" id="UP000192796">
    <property type="component" value="Unassembled WGS sequence"/>
</dbReference>
<dbReference type="STRING" id="1703345.A3860_14250"/>
<evidence type="ECO:0000259" key="2">
    <source>
        <dbReference type="PROSITE" id="PS51352"/>
    </source>
</evidence>
<protein>
    <recommendedName>
        <fullName evidence="2">Thioredoxin domain-containing protein</fullName>
    </recommendedName>
</protein>
<dbReference type="EMBL" id="LVYD01000013">
    <property type="protein sequence ID" value="OQP65756.1"/>
    <property type="molecule type" value="Genomic_DNA"/>
</dbReference>
<dbReference type="Pfam" id="PF00578">
    <property type="entry name" value="AhpC-TSA"/>
    <property type="match status" value="1"/>
</dbReference>
<evidence type="ECO:0000313" key="4">
    <source>
        <dbReference type="Proteomes" id="UP000192796"/>
    </source>
</evidence>
<feature type="domain" description="Thioredoxin" evidence="2">
    <location>
        <begin position="327"/>
        <end position="480"/>
    </location>
</feature>
<dbReference type="Gene3D" id="3.40.30.10">
    <property type="entry name" value="Glutaredoxin"/>
    <property type="match status" value="1"/>
</dbReference>
<organism evidence="3 4">
    <name type="scientific">Niastella vici</name>
    <dbReference type="NCBI Taxonomy" id="1703345"/>
    <lineage>
        <taxon>Bacteria</taxon>
        <taxon>Pseudomonadati</taxon>
        <taxon>Bacteroidota</taxon>
        <taxon>Chitinophagia</taxon>
        <taxon>Chitinophagales</taxon>
        <taxon>Chitinophagaceae</taxon>
        <taxon>Niastella</taxon>
    </lineage>
</organism>
<sequence>MKRFLSLAILLISCMLTEAQSGYNIPITLKPYKNTYIYLGYYYGTKVKALADSALLDANGKGVFSGKEPLPGGIYFVVSPRKEILFEVLIDKQQQFSIAADSATLPNNVQFTGSTENSLFQLYTRFTNNIGNDINKTTTEFKDAKNAKDSARLRNRLKQLTDRMQVYRDSLIAKNPNSFLTVLFQAMKEPVVPPGSKHPGGKYDSLYAYQYFKSHYWDGISFSDGRLVRTPFFEAKLEKYYKELVVPNPDSIKLEVDHMLLYSRSNTEMFKFLLVHFVQKYVNPEYMGQDAVFVHLFEKYINTGQADFFTKQYKDFMFKRAYSMMANLIGQPAANLELVDTLDKPTPLYNINSEFTVICFWDPTCSHCKETVPKVDSIFKAKWKNEGVAVYGVMVDGGKDAWKKFINDNNLSGWSHVYQLPSQQKEEEAAGKPNYRQLYDVYQTPILYLLDKNKNIIAKKLGYLQIDEVIDLKLKNKKSN</sequence>
<dbReference type="AlphaFoldDB" id="A0A1V9G5K5"/>